<evidence type="ECO:0008006" key="6">
    <source>
        <dbReference type="Google" id="ProtNLM"/>
    </source>
</evidence>
<reference evidence="5" key="1">
    <citation type="submission" date="2013-09" db="EMBL/GenBank/DDBJ databases">
        <title>Corchorus olitorius genome sequencing.</title>
        <authorList>
            <person name="Alam M."/>
            <person name="Haque M.S."/>
            <person name="Islam M.S."/>
            <person name="Emdad E.M."/>
            <person name="Islam M.M."/>
            <person name="Ahmed B."/>
            <person name="Halim A."/>
            <person name="Hossen Q.M.M."/>
            <person name="Hossain M.Z."/>
            <person name="Ahmed R."/>
            <person name="Khan M.M."/>
            <person name="Islam R."/>
            <person name="Rashid M.M."/>
            <person name="Khan S.A."/>
            <person name="Rahman M.S."/>
            <person name="Alam M."/>
            <person name="Yahiya A.S."/>
            <person name="Khan M.S."/>
            <person name="Azam M.S."/>
            <person name="Haque T."/>
            <person name="Lashkar M.Z.H."/>
            <person name="Akhand A.I."/>
            <person name="Morshed G."/>
            <person name="Roy S."/>
            <person name="Uddin K.S."/>
            <person name="Rabeya T."/>
            <person name="Hossain A.S."/>
            <person name="Chowdhury A."/>
            <person name="Snigdha A.R."/>
            <person name="Mortoza M.S."/>
            <person name="Matin S.A."/>
            <person name="Hoque S.M.E."/>
            <person name="Islam M.K."/>
            <person name="Roy D.K."/>
            <person name="Haider R."/>
            <person name="Moosa M.M."/>
            <person name="Elias S.M."/>
            <person name="Hasan A.M."/>
            <person name="Jahan S."/>
            <person name="Shafiuddin M."/>
            <person name="Mahmood N."/>
            <person name="Shommy N.S."/>
        </authorList>
    </citation>
    <scope>NUCLEOTIDE SEQUENCE [LARGE SCALE GENOMIC DNA]</scope>
    <source>
        <strain evidence="5">cv. O-4</strain>
    </source>
</reference>
<dbReference type="Pfam" id="PF01535">
    <property type="entry name" value="PPR"/>
    <property type="match status" value="1"/>
</dbReference>
<dbReference type="Gene3D" id="1.25.40.10">
    <property type="entry name" value="Tetratricopeptide repeat domain"/>
    <property type="match status" value="4"/>
</dbReference>
<dbReference type="OrthoDB" id="185373at2759"/>
<feature type="repeat" description="PPR" evidence="3">
    <location>
        <begin position="330"/>
        <end position="364"/>
    </location>
</feature>
<gene>
    <name evidence="4" type="ORF">COLO4_19487</name>
</gene>
<keyword evidence="2" id="KW-0677">Repeat</keyword>
<keyword evidence="5" id="KW-1185">Reference proteome</keyword>
<dbReference type="NCBIfam" id="TIGR00756">
    <property type="entry name" value="PPR"/>
    <property type="match status" value="7"/>
</dbReference>
<evidence type="ECO:0000256" key="3">
    <source>
        <dbReference type="PROSITE-ProRule" id="PRU00708"/>
    </source>
</evidence>
<dbReference type="SUPFAM" id="SSF48452">
    <property type="entry name" value="TPR-like"/>
    <property type="match status" value="1"/>
</dbReference>
<feature type="repeat" description="PPR" evidence="3">
    <location>
        <begin position="502"/>
        <end position="536"/>
    </location>
</feature>
<feature type="repeat" description="PPR" evidence="3">
    <location>
        <begin position="397"/>
        <end position="431"/>
    </location>
</feature>
<protein>
    <recommendedName>
        <fullName evidence="6">Pentacotripeptide-repeat region of PRORP domain-containing protein</fullName>
    </recommendedName>
</protein>
<evidence type="ECO:0000313" key="4">
    <source>
        <dbReference type="EMBL" id="OMO89968.1"/>
    </source>
</evidence>
<feature type="repeat" description="PPR" evidence="3">
    <location>
        <begin position="124"/>
        <end position="158"/>
    </location>
</feature>
<feature type="repeat" description="PPR" evidence="3">
    <location>
        <begin position="295"/>
        <end position="329"/>
    </location>
</feature>
<dbReference type="STRING" id="93759.A0A1R3J564"/>
<evidence type="ECO:0000313" key="5">
    <source>
        <dbReference type="Proteomes" id="UP000187203"/>
    </source>
</evidence>
<feature type="repeat" description="PPR" evidence="3">
    <location>
        <begin position="260"/>
        <end position="294"/>
    </location>
</feature>
<dbReference type="InterPro" id="IPR011990">
    <property type="entry name" value="TPR-like_helical_dom_sf"/>
</dbReference>
<feature type="repeat" description="PPR" evidence="3">
    <location>
        <begin position="225"/>
        <end position="259"/>
    </location>
</feature>
<accession>A0A1R3J564</accession>
<dbReference type="Pfam" id="PF13041">
    <property type="entry name" value="PPR_2"/>
    <property type="match status" value="4"/>
</dbReference>
<sequence length="658" mass="74172">MLWRYNRNLLYSKSKQTQILKALRFVLVLQFSSAEVCSIGKNQSFSLDRRRLAITPQSVHSTLVNCPSNLIALSFFLWCAKQPNYFHDAQAVNCMINVLTQLTEKHVTVRRIIGELQSVGCVIKAQTFLLLLRVYWRGGLYAMVIETFEEMIAFGFTPNTFARNVIMDVLFKIGNVDVAIKVLKETKFPNFLTFSIALCNLCKLNDLSNMKHVIRKMFQEGYYPNVKTLEMILNCFCKVGRLAEAYQVLGLMITLGNSVSINVWGILVDGFCRSRQLGMANELFQKMVGTGCSPNVVIYTTLIKGFFDSQMVSAASSILNRMESDGYVPDLVLSNVLIDCLSKIGLYDDAFDIFLGMLERKLQPDSYTFCSLVSNICLSRRFSLLPKIASGLAVEGDLLVCNSLLNYFCKAGYPLHAVELYDYILDRGFTPDKYSFVGLLSGLCEAGKIDEAVNVYEGLITYCPGLDAHVHTIFIDRLIRVGKYHRAIKLFRRAVLEKFPLDVVSYSVAILGLLKSGRTEEVSNLYSQMKEVGIIPNASTYNLVIAAFCKQKDVKMVKQLLQEIRDAQVELYHNTLNSVTKLLFESYSYPLVLNQFIELWKSGLISDKAMYEQCSKKPVYGEKESDAHQLFLKAYLRGKVLIDSSSSDDLPDMAASVG</sequence>
<comment type="similarity">
    <text evidence="1">Belongs to the PPR family. P subfamily.</text>
</comment>
<organism evidence="4 5">
    <name type="scientific">Corchorus olitorius</name>
    <dbReference type="NCBI Taxonomy" id="93759"/>
    <lineage>
        <taxon>Eukaryota</taxon>
        <taxon>Viridiplantae</taxon>
        <taxon>Streptophyta</taxon>
        <taxon>Embryophyta</taxon>
        <taxon>Tracheophyta</taxon>
        <taxon>Spermatophyta</taxon>
        <taxon>Magnoliopsida</taxon>
        <taxon>eudicotyledons</taxon>
        <taxon>Gunneridae</taxon>
        <taxon>Pentapetalae</taxon>
        <taxon>rosids</taxon>
        <taxon>malvids</taxon>
        <taxon>Malvales</taxon>
        <taxon>Malvaceae</taxon>
        <taxon>Grewioideae</taxon>
        <taxon>Apeibeae</taxon>
        <taxon>Corchorus</taxon>
    </lineage>
</organism>
<feature type="repeat" description="PPR" evidence="3">
    <location>
        <begin position="537"/>
        <end position="571"/>
    </location>
</feature>
<evidence type="ECO:0000256" key="1">
    <source>
        <dbReference type="ARBA" id="ARBA00007626"/>
    </source>
</evidence>
<dbReference type="AlphaFoldDB" id="A0A1R3J564"/>
<dbReference type="Pfam" id="PF12854">
    <property type="entry name" value="PPR_1"/>
    <property type="match status" value="1"/>
</dbReference>
<dbReference type="Proteomes" id="UP000187203">
    <property type="component" value="Unassembled WGS sequence"/>
</dbReference>
<comment type="caution">
    <text evidence="4">The sequence shown here is derived from an EMBL/GenBank/DDBJ whole genome shotgun (WGS) entry which is preliminary data.</text>
</comment>
<dbReference type="PANTHER" id="PTHR47932:SF51">
    <property type="entry name" value="PENTACOTRIPEPTIDE-REPEAT REGION OF PRORP DOMAIN-CONTAINING PROTEIN"/>
    <property type="match status" value="1"/>
</dbReference>
<dbReference type="GO" id="GO:0003729">
    <property type="term" value="F:mRNA binding"/>
    <property type="evidence" value="ECO:0007669"/>
    <property type="project" value="TreeGrafter"/>
</dbReference>
<name>A0A1R3J564_9ROSI</name>
<dbReference type="EMBL" id="AWUE01016635">
    <property type="protein sequence ID" value="OMO89968.1"/>
    <property type="molecule type" value="Genomic_DNA"/>
</dbReference>
<evidence type="ECO:0000256" key="2">
    <source>
        <dbReference type="ARBA" id="ARBA00022737"/>
    </source>
</evidence>
<dbReference type="PROSITE" id="PS51375">
    <property type="entry name" value="PPR"/>
    <property type="match status" value="8"/>
</dbReference>
<dbReference type="PANTHER" id="PTHR47932">
    <property type="entry name" value="ATPASE EXPRESSION PROTEIN 3"/>
    <property type="match status" value="1"/>
</dbReference>
<proteinExistence type="inferred from homology"/>
<dbReference type="InterPro" id="IPR002885">
    <property type="entry name" value="PPR_rpt"/>
</dbReference>